<keyword evidence="3" id="KW-1185">Reference proteome</keyword>
<dbReference type="EMBL" id="CCWP01000023">
    <property type="protein sequence ID" value="CEF00725.1"/>
    <property type="molecule type" value="Genomic_DNA"/>
</dbReference>
<proteinExistence type="predicted"/>
<organism evidence="2 3">
    <name type="scientific">Bifidobacterium longum subsp. infantis</name>
    <dbReference type="NCBI Taxonomy" id="1682"/>
    <lineage>
        <taxon>Bacteria</taxon>
        <taxon>Bacillati</taxon>
        <taxon>Actinomycetota</taxon>
        <taxon>Actinomycetes</taxon>
        <taxon>Bifidobacteriales</taxon>
        <taxon>Bifidobacteriaceae</taxon>
        <taxon>Bifidobacterium</taxon>
    </lineage>
</organism>
<evidence type="ECO:0000313" key="3">
    <source>
        <dbReference type="Proteomes" id="UP000043107"/>
    </source>
</evidence>
<keyword evidence="1" id="KW-0472">Membrane</keyword>
<sequence length="139" mass="16104">MGFNIVMTEKMSLNGMKSNRWVQAISVIALIYVCMTGILMFQVSAAYSQWEADQVVWNLATLVSAETEKANSREFGLTEFERPELPEYTEPSHKYSFFPWELLKEKNDIIASDKLMKQQAESHLEYANSVLNKYNHRNI</sequence>
<comment type="caution">
    <text evidence="2">The sequence shown here is derived from an EMBL/GenBank/DDBJ whole genome shotgun (WGS) entry which is preliminary data.</text>
</comment>
<dbReference type="Proteomes" id="UP000043107">
    <property type="component" value="Unassembled WGS sequence"/>
</dbReference>
<name>A0ABM9R441_BIFLI</name>
<gene>
    <name evidence="2" type="ORF">BLIC_c01094</name>
</gene>
<accession>A0ABM9R441</accession>
<keyword evidence="1" id="KW-1133">Transmembrane helix</keyword>
<reference evidence="2 3" key="1">
    <citation type="submission" date="2014-09" db="EMBL/GenBank/DDBJ databases">
        <authorList>
            <person name="Bertelli C."/>
        </authorList>
    </citation>
    <scope>NUCLEOTIDE SEQUENCE [LARGE SCALE GENOMIC DNA]</scope>
    <source>
        <strain evidence="2 3">BIC1401111250</strain>
    </source>
</reference>
<evidence type="ECO:0000313" key="2">
    <source>
        <dbReference type="EMBL" id="CEF00725.1"/>
    </source>
</evidence>
<protein>
    <submittedName>
        <fullName evidence="2">Uncharacterized protein</fullName>
    </submittedName>
</protein>
<evidence type="ECO:0000256" key="1">
    <source>
        <dbReference type="SAM" id="Phobius"/>
    </source>
</evidence>
<feature type="transmembrane region" description="Helical" evidence="1">
    <location>
        <begin position="21"/>
        <end position="41"/>
    </location>
</feature>
<keyword evidence="1" id="KW-0812">Transmembrane</keyword>